<sequence length="51" mass="5805">MKGKQSYYVEQGQINNSECDDYLLKSSGAANSLNAFDRYRSRRGLICQVVQ</sequence>
<keyword evidence="2" id="KW-1185">Reference proteome</keyword>
<organism evidence="1 2">
    <name type="scientific">Stephania yunnanensis</name>
    <dbReference type="NCBI Taxonomy" id="152371"/>
    <lineage>
        <taxon>Eukaryota</taxon>
        <taxon>Viridiplantae</taxon>
        <taxon>Streptophyta</taxon>
        <taxon>Embryophyta</taxon>
        <taxon>Tracheophyta</taxon>
        <taxon>Spermatophyta</taxon>
        <taxon>Magnoliopsida</taxon>
        <taxon>Ranunculales</taxon>
        <taxon>Menispermaceae</taxon>
        <taxon>Menispermoideae</taxon>
        <taxon>Cissampelideae</taxon>
        <taxon>Stephania</taxon>
    </lineage>
</organism>
<dbReference type="EMBL" id="JBBNAF010000004">
    <property type="protein sequence ID" value="KAK9151488.1"/>
    <property type="molecule type" value="Genomic_DNA"/>
</dbReference>
<dbReference type="Proteomes" id="UP001420932">
    <property type="component" value="Unassembled WGS sequence"/>
</dbReference>
<evidence type="ECO:0000313" key="1">
    <source>
        <dbReference type="EMBL" id="KAK9151488.1"/>
    </source>
</evidence>
<accession>A0AAP0KGU4</accession>
<comment type="caution">
    <text evidence="1">The sequence shown here is derived from an EMBL/GenBank/DDBJ whole genome shotgun (WGS) entry which is preliminary data.</text>
</comment>
<gene>
    <name evidence="1" type="ORF">Syun_009797</name>
</gene>
<evidence type="ECO:0000313" key="2">
    <source>
        <dbReference type="Proteomes" id="UP001420932"/>
    </source>
</evidence>
<protein>
    <submittedName>
        <fullName evidence="1">Uncharacterized protein</fullName>
    </submittedName>
</protein>
<proteinExistence type="predicted"/>
<dbReference type="AlphaFoldDB" id="A0AAP0KGU4"/>
<reference evidence="1 2" key="1">
    <citation type="submission" date="2024-01" db="EMBL/GenBank/DDBJ databases">
        <title>Genome assemblies of Stephania.</title>
        <authorList>
            <person name="Yang L."/>
        </authorList>
    </citation>
    <scope>NUCLEOTIDE SEQUENCE [LARGE SCALE GENOMIC DNA]</scope>
    <source>
        <strain evidence="1">YNDBR</strain>
        <tissue evidence="1">Leaf</tissue>
    </source>
</reference>
<name>A0AAP0KGU4_9MAGN</name>